<feature type="transmembrane region" description="Helical" evidence="2">
    <location>
        <begin position="203"/>
        <end position="227"/>
    </location>
</feature>
<feature type="region of interest" description="Disordered" evidence="1">
    <location>
        <begin position="280"/>
        <end position="301"/>
    </location>
</feature>
<accession>A0A7S0H7U1</accession>
<proteinExistence type="predicted"/>
<evidence type="ECO:0000256" key="1">
    <source>
        <dbReference type="SAM" id="MobiDB-lite"/>
    </source>
</evidence>
<feature type="transmembrane region" description="Helical" evidence="2">
    <location>
        <begin position="107"/>
        <end position="128"/>
    </location>
</feature>
<name>A0A7S0H7U1_9EUKA</name>
<dbReference type="EMBL" id="HBEM01029177">
    <property type="protein sequence ID" value="CAD8460943.1"/>
    <property type="molecule type" value="Transcribed_RNA"/>
</dbReference>
<feature type="transmembrane region" description="Helical" evidence="2">
    <location>
        <begin position="247"/>
        <end position="269"/>
    </location>
</feature>
<evidence type="ECO:0000313" key="3">
    <source>
        <dbReference type="EMBL" id="CAD8460943.1"/>
    </source>
</evidence>
<gene>
    <name evidence="3" type="ORF">LAMO00422_LOCUS19901</name>
</gene>
<keyword evidence="2" id="KW-0812">Transmembrane</keyword>
<dbReference type="AlphaFoldDB" id="A0A7S0H7U1"/>
<feature type="transmembrane region" description="Helical" evidence="2">
    <location>
        <begin position="6"/>
        <end position="25"/>
    </location>
</feature>
<feature type="transmembrane region" description="Helical" evidence="2">
    <location>
        <begin position="46"/>
        <end position="65"/>
    </location>
</feature>
<feature type="region of interest" description="Disordered" evidence="1">
    <location>
        <begin position="446"/>
        <end position="516"/>
    </location>
</feature>
<organism evidence="3">
    <name type="scientific">Amorphochlora amoebiformis</name>
    <dbReference type="NCBI Taxonomy" id="1561963"/>
    <lineage>
        <taxon>Eukaryota</taxon>
        <taxon>Sar</taxon>
        <taxon>Rhizaria</taxon>
        <taxon>Cercozoa</taxon>
        <taxon>Chlorarachniophyceae</taxon>
        <taxon>Amorphochlora</taxon>
    </lineage>
</organism>
<keyword evidence="2" id="KW-0472">Membrane</keyword>
<feature type="compositionally biased region" description="Basic residues" evidence="1">
    <location>
        <begin position="282"/>
        <end position="301"/>
    </location>
</feature>
<feature type="transmembrane region" description="Helical" evidence="2">
    <location>
        <begin position="134"/>
        <end position="158"/>
    </location>
</feature>
<feature type="region of interest" description="Disordered" evidence="1">
    <location>
        <begin position="392"/>
        <end position="420"/>
    </location>
</feature>
<evidence type="ECO:0000256" key="2">
    <source>
        <dbReference type="SAM" id="Phobius"/>
    </source>
</evidence>
<sequence length="525" mass="58410">MAMDRGVLIAFYVVQLCVVLVLVYLSGVQAIKGKTANRSKAWVHRLNFFSSIVLLIMAVDVQRSYGIYHPAVLVVLWTVVKSAVIVSVSTILYHILEAQAKIRNRNVPEPVFYVCVGVAAFAFCMDLAELISALFSSAGALFTAIQFFIFSVVSLFTFKPMVFVREQQQDTVEALRSSRKEGFHRTINDHGVFKALIKKLNRLIIMTIGVAAVCFIVGGLLLTRISMYEIEFSLFRLHHHQLDNDTFALEVVSFLALCFLLAWPVYYSWVSVQWRPKERTRSASRRKSMSRSRSRISPKSSVLKHYHPRYLSASSIGTFRKQSAPGLETKESSDFSRRISLSQSKLQLAMMENRSSRSSITRPTRIMHKKKPSPRDDILNKSAPGLFQGGARTPGGLRTPHTPAFGVQQHSSTSRVLGDFSPAKRVPRLLGTSPLEVNRKEYSLSLRPGEIKHSPSVSGTTHKRRLTAPPGGSITPGHNPVRVSRSSIKSPSAARERAKTTQSQSPISDRVIKGPGGEVCKITSI</sequence>
<keyword evidence="2" id="KW-1133">Transmembrane helix</keyword>
<reference evidence="3" key="1">
    <citation type="submission" date="2021-01" db="EMBL/GenBank/DDBJ databases">
        <authorList>
            <person name="Corre E."/>
            <person name="Pelletier E."/>
            <person name="Niang G."/>
            <person name="Scheremetjew M."/>
            <person name="Finn R."/>
            <person name="Kale V."/>
            <person name="Holt S."/>
            <person name="Cochrane G."/>
            <person name="Meng A."/>
            <person name="Brown T."/>
            <person name="Cohen L."/>
        </authorList>
    </citation>
    <scope>NUCLEOTIDE SEQUENCE</scope>
    <source>
        <strain evidence="3">CCMP2058</strain>
    </source>
</reference>
<feature type="transmembrane region" description="Helical" evidence="2">
    <location>
        <begin position="71"/>
        <end position="95"/>
    </location>
</feature>
<protein>
    <submittedName>
        <fullName evidence="3">Uncharacterized protein</fullName>
    </submittedName>
</protein>